<sequence>MRMATGENTVGDVFSAGAEEFHSWSRVLWDPVGEATADVAAPTGGESVLDACCGAGASALPAAQAVGAAGRVDAVDLADGLLAIGERRAREEGLANIRFHRHEVTSWPVPGSGYDVVQCGLGVFFFPDMDRDSAALTRMLRPGGRFVVTVWEKGALGGWQAALRGAVLTERDLPRPPQMEQLARIDTAGTLAAWLTDLGGSEPRVVQRRFDAPLSPETGWELATGSGARRMLDGLSPAAVERVRAEFTARLTADAVTDLDVRVLTGAARFSG</sequence>
<evidence type="ECO:0000313" key="2">
    <source>
        <dbReference type="Proteomes" id="UP000053859"/>
    </source>
</evidence>
<protein>
    <submittedName>
        <fullName evidence="1">Putative methyltransferase type 11</fullName>
    </submittedName>
</protein>
<dbReference type="Gene3D" id="3.40.50.150">
    <property type="entry name" value="Vaccinia Virus protein VP39"/>
    <property type="match status" value="1"/>
</dbReference>
<dbReference type="CDD" id="cd02440">
    <property type="entry name" value="AdoMet_MTases"/>
    <property type="match status" value="1"/>
</dbReference>
<dbReference type="Pfam" id="PF01209">
    <property type="entry name" value="Ubie_methyltran"/>
    <property type="match status" value="1"/>
</dbReference>
<name>A0A0K8PP02_STRAJ</name>
<dbReference type="GO" id="GO:0008168">
    <property type="term" value="F:methyltransferase activity"/>
    <property type="evidence" value="ECO:0007669"/>
    <property type="project" value="UniProtKB-KW"/>
</dbReference>
<keyword evidence="1" id="KW-0489">Methyltransferase</keyword>
<dbReference type="AlphaFoldDB" id="A0A0K8PP02"/>
<gene>
    <name evidence="1" type="ORF">SAZU_4470</name>
</gene>
<organism evidence="1 2">
    <name type="scientific">Streptomyces azureus</name>
    <dbReference type="NCBI Taxonomy" id="146537"/>
    <lineage>
        <taxon>Bacteria</taxon>
        <taxon>Bacillati</taxon>
        <taxon>Actinomycetota</taxon>
        <taxon>Actinomycetes</taxon>
        <taxon>Kitasatosporales</taxon>
        <taxon>Streptomycetaceae</taxon>
        <taxon>Streptomyces</taxon>
    </lineage>
</organism>
<accession>A0A0K8PP02</accession>
<dbReference type="EMBL" id="DF968307">
    <property type="protein sequence ID" value="GAP49607.1"/>
    <property type="molecule type" value="Genomic_DNA"/>
</dbReference>
<proteinExistence type="predicted"/>
<evidence type="ECO:0000313" key="1">
    <source>
        <dbReference type="EMBL" id="GAP49607.1"/>
    </source>
</evidence>
<reference evidence="1" key="1">
    <citation type="journal article" date="2015" name="Genome Announc.">
        <title>Draft Genome Sequence of Thiostrepton-Producing Streptomyces azureus ATCC 14921.</title>
        <authorList>
            <person name="Sakihara K."/>
            <person name="Maeda J."/>
            <person name="Tashiro K."/>
            <person name="Fujino Y."/>
            <person name="Kuhara S."/>
            <person name="Ohshima T."/>
            <person name="Ogata S."/>
            <person name="Doi K."/>
        </authorList>
    </citation>
    <scope>NUCLEOTIDE SEQUENCE [LARGE SCALE GENOMIC DNA]</scope>
    <source>
        <strain evidence="1">ATCC14921</strain>
    </source>
</reference>
<keyword evidence="2" id="KW-1185">Reference proteome</keyword>
<dbReference type="InterPro" id="IPR029063">
    <property type="entry name" value="SAM-dependent_MTases_sf"/>
</dbReference>
<keyword evidence="1" id="KW-0808">Transferase</keyword>
<dbReference type="PATRIC" id="fig|146537.3.peg.4699"/>
<dbReference type="GO" id="GO:0032259">
    <property type="term" value="P:methylation"/>
    <property type="evidence" value="ECO:0007669"/>
    <property type="project" value="UniProtKB-KW"/>
</dbReference>
<dbReference type="SUPFAM" id="SSF53335">
    <property type="entry name" value="S-adenosyl-L-methionine-dependent methyltransferases"/>
    <property type="match status" value="1"/>
</dbReference>
<dbReference type="PANTHER" id="PTHR43591:SF24">
    <property type="entry name" value="2-METHOXY-6-POLYPRENYL-1,4-BENZOQUINOL METHYLASE, MITOCHONDRIAL"/>
    <property type="match status" value="1"/>
</dbReference>
<dbReference type="Proteomes" id="UP000053859">
    <property type="component" value="Unassembled WGS sequence"/>
</dbReference>
<dbReference type="PANTHER" id="PTHR43591">
    <property type="entry name" value="METHYLTRANSFERASE"/>
    <property type="match status" value="1"/>
</dbReference>